<proteinExistence type="predicted"/>
<keyword evidence="1" id="KW-0175">Coiled coil</keyword>
<protein>
    <submittedName>
        <fullName evidence="3">Uncharacterized protein LOC105425838</fullName>
    </submittedName>
</protein>
<dbReference type="Proteomes" id="UP000504615">
    <property type="component" value="Unplaced"/>
</dbReference>
<evidence type="ECO:0000256" key="1">
    <source>
        <dbReference type="SAM" id="Coils"/>
    </source>
</evidence>
<dbReference type="OrthoDB" id="8193814at2759"/>
<dbReference type="GeneID" id="105425838"/>
<dbReference type="AlphaFoldDB" id="A0A6I9W4T6"/>
<dbReference type="KEGG" id="pbar:105425838"/>
<sequence>MRRELLETRHALYSAELQLEKERGISHELRMRLQVVTDVANDSHQRLTKNQVENVQLQVKYDAMAKQRESLMNQATAAKMREVESKMKIQSLEEELRQSDASNKRMEQALRELEHDSSRAIVTIDHKIAKLKEEHQYLQKSCEEIIRFNQRLQTVSLCTHAIHHKDKARIKALEYMLASTSIGNAGTVEKFVDYDAHPYPKIKKLSPPST</sequence>
<name>A0A6I9W4T6_9HYME</name>
<keyword evidence="2" id="KW-1185">Reference proteome</keyword>
<feature type="coiled-coil region" evidence="1">
    <location>
        <begin position="54"/>
        <end position="116"/>
    </location>
</feature>
<organism evidence="2 3">
    <name type="scientific">Pogonomyrmex barbatus</name>
    <name type="common">red harvester ant</name>
    <dbReference type="NCBI Taxonomy" id="144034"/>
    <lineage>
        <taxon>Eukaryota</taxon>
        <taxon>Metazoa</taxon>
        <taxon>Ecdysozoa</taxon>
        <taxon>Arthropoda</taxon>
        <taxon>Hexapoda</taxon>
        <taxon>Insecta</taxon>
        <taxon>Pterygota</taxon>
        <taxon>Neoptera</taxon>
        <taxon>Endopterygota</taxon>
        <taxon>Hymenoptera</taxon>
        <taxon>Apocrita</taxon>
        <taxon>Aculeata</taxon>
        <taxon>Formicoidea</taxon>
        <taxon>Formicidae</taxon>
        <taxon>Myrmicinae</taxon>
        <taxon>Pogonomyrmex</taxon>
    </lineage>
</organism>
<evidence type="ECO:0000313" key="2">
    <source>
        <dbReference type="Proteomes" id="UP000504615"/>
    </source>
</evidence>
<evidence type="ECO:0000313" key="3">
    <source>
        <dbReference type="RefSeq" id="XP_011635086.1"/>
    </source>
</evidence>
<accession>A0A6I9W4T6</accession>
<dbReference type="RefSeq" id="XP_011635086.1">
    <property type="nucleotide sequence ID" value="XM_011636784.2"/>
</dbReference>
<reference evidence="3" key="1">
    <citation type="submission" date="2025-08" db="UniProtKB">
        <authorList>
            <consortium name="RefSeq"/>
        </authorList>
    </citation>
    <scope>IDENTIFICATION</scope>
</reference>
<gene>
    <name evidence="3" type="primary">LOC105425838</name>
</gene>